<accession>A0A0A9BPY4</accession>
<evidence type="ECO:0000313" key="1">
    <source>
        <dbReference type="EMBL" id="JAD63265.1"/>
    </source>
</evidence>
<protein>
    <submittedName>
        <fullName evidence="1">Uncharacterized protein</fullName>
    </submittedName>
</protein>
<name>A0A0A9BPY4_ARUDO</name>
<dbReference type="AlphaFoldDB" id="A0A0A9BPY4"/>
<proteinExistence type="predicted"/>
<reference evidence="1" key="2">
    <citation type="journal article" date="2015" name="Data Brief">
        <title>Shoot transcriptome of the giant reed, Arundo donax.</title>
        <authorList>
            <person name="Barrero R.A."/>
            <person name="Guerrero F.D."/>
            <person name="Moolhuijzen P."/>
            <person name="Goolsby J.A."/>
            <person name="Tidwell J."/>
            <person name="Bellgard S.E."/>
            <person name="Bellgard M.I."/>
        </authorList>
    </citation>
    <scope>NUCLEOTIDE SEQUENCE</scope>
    <source>
        <tissue evidence="1">Shoot tissue taken approximately 20 cm above the soil surface</tissue>
    </source>
</reference>
<sequence length="26" mass="2872">MEILQGNESPDPHALVSSFVNSCFHL</sequence>
<reference evidence="1" key="1">
    <citation type="submission" date="2014-09" db="EMBL/GenBank/DDBJ databases">
        <authorList>
            <person name="Magalhaes I.L.F."/>
            <person name="Oliveira U."/>
            <person name="Santos F.R."/>
            <person name="Vidigal T.H.D.A."/>
            <person name="Brescovit A.D."/>
            <person name="Santos A.J."/>
        </authorList>
    </citation>
    <scope>NUCLEOTIDE SEQUENCE</scope>
    <source>
        <tissue evidence="1">Shoot tissue taken approximately 20 cm above the soil surface</tissue>
    </source>
</reference>
<organism evidence="1">
    <name type="scientific">Arundo donax</name>
    <name type="common">Giant reed</name>
    <name type="synonym">Donax arundinaceus</name>
    <dbReference type="NCBI Taxonomy" id="35708"/>
    <lineage>
        <taxon>Eukaryota</taxon>
        <taxon>Viridiplantae</taxon>
        <taxon>Streptophyta</taxon>
        <taxon>Embryophyta</taxon>
        <taxon>Tracheophyta</taxon>
        <taxon>Spermatophyta</taxon>
        <taxon>Magnoliopsida</taxon>
        <taxon>Liliopsida</taxon>
        <taxon>Poales</taxon>
        <taxon>Poaceae</taxon>
        <taxon>PACMAD clade</taxon>
        <taxon>Arundinoideae</taxon>
        <taxon>Arundineae</taxon>
        <taxon>Arundo</taxon>
    </lineage>
</organism>
<dbReference type="EMBL" id="GBRH01234630">
    <property type="protein sequence ID" value="JAD63265.1"/>
    <property type="molecule type" value="Transcribed_RNA"/>
</dbReference>